<keyword evidence="5" id="KW-1185">Reference proteome</keyword>
<dbReference type="Gene3D" id="3.10.20.90">
    <property type="entry name" value="Phosphatidylinositol 3-kinase Catalytic Subunit, Chain A, domain 1"/>
    <property type="match status" value="1"/>
</dbReference>
<sequence length="148" mass="16694">MNSLLRSLTINTCGNFHTLLSRSLSRTAPNMIQSSETSLPFDYDGAPIESSIRKKLTESLSPMHLEIVNESYMHNTPDSETHFKLLIISTAFLNKSPIQRHRMVYELLDEELKKGVHALSIVAKTPDQWHEGKRDISPSPKCRGGFGK</sequence>
<dbReference type="InterPro" id="IPR002634">
    <property type="entry name" value="BolA"/>
</dbReference>
<dbReference type="AlphaFoldDB" id="A0A9N9ZZ99"/>
<accession>A0A9N9ZZ99</accession>
<dbReference type="Pfam" id="PF01722">
    <property type="entry name" value="BolA"/>
    <property type="match status" value="1"/>
</dbReference>
<dbReference type="KEGG" id="btab:109040157"/>
<dbReference type="SUPFAM" id="SSF82657">
    <property type="entry name" value="BolA-like"/>
    <property type="match status" value="1"/>
</dbReference>
<proteinExistence type="inferred from homology"/>
<organism evidence="4 5">
    <name type="scientific">Bemisia tabaci</name>
    <name type="common">Sweetpotato whitefly</name>
    <name type="synonym">Aleurodes tabaci</name>
    <dbReference type="NCBI Taxonomy" id="7038"/>
    <lineage>
        <taxon>Eukaryota</taxon>
        <taxon>Metazoa</taxon>
        <taxon>Ecdysozoa</taxon>
        <taxon>Arthropoda</taxon>
        <taxon>Hexapoda</taxon>
        <taxon>Insecta</taxon>
        <taxon>Pterygota</taxon>
        <taxon>Neoptera</taxon>
        <taxon>Paraneoptera</taxon>
        <taxon>Hemiptera</taxon>
        <taxon>Sternorrhyncha</taxon>
        <taxon>Aleyrodoidea</taxon>
        <taxon>Aleyrodidae</taxon>
        <taxon>Aleyrodinae</taxon>
        <taxon>Bemisia</taxon>
    </lineage>
</organism>
<gene>
    <name evidence="4" type="ORF">BEMITA_LOCUS453</name>
</gene>
<dbReference type="GO" id="GO:0005739">
    <property type="term" value="C:mitochondrion"/>
    <property type="evidence" value="ECO:0007669"/>
    <property type="project" value="TreeGrafter"/>
</dbReference>
<dbReference type="InterPro" id="IPR036065">
    <property type="entry name" value="BolA-like_sf"/>
</dbReference>
<dbReference type="EMBL" id="OU963862">
    <property type="protein sequence ID" value="CAH0380736.1"/>
    <property type="molecule type" value="Genomic_DNA"/>
</dbReference>
<protein>
    <recommendedName>
        <fullName evidence="6">BolA-like protein</fullName>
    </recommendedName>
</protein>
<evidence type="ECO:0000256" key="1">
    <source>
        <dbReference type="ARBA" id="ARBA00005578"/>
    </source>
</evidence>
<dbReference type="Proteomes" id="UP001152759">
    <property type="component" value="Chromosome 1"/>
</dbReference>
<name>A0A9N9ZZ99_BEMTA</name>
<reference evidence="4" key="1">
    <citation type="submission" date="2021-12" db="EMBL/GenBank/DDBJ databases">
        <authorList>
            <person name="King R."/>
        </authorList>
    </citation>
    <scope>NUCLEOTIDE SEQUENCE</scope>
</reference>
<evidence type="ECO:0008006" key="6">
    <source>
        <dbReference type="Google" id="ProtNLM"/>
    </source>
</evidence>
<comment type="similarity">
    <text evidence="1 2">Belongs to the BolA/IbaG family.</text>
</comment>
<dbReference type="InterPro" id="IPR050961">
    <property type="entry name" value="BolA/IbaG_stress_morph_reg"/>
</dbReference>
<evidence type="ECO:0000313" key="5">
    <source>
        <dbReference type="Proteomes" id="UP001152759"/>
    </source>
</evidence>
<feature type="region of interest" description="Disordered" evidence="3">
    <location>
        <begin position="129"/>
        <end position="148"/>
    </location>
</feature>
<evidence type="ECO:0000256" key="2">
    <source>
        <dbReference type="RuleBase" id="RU003860"/>
    </source>
</evidence>
<evidence type="ECO:0000256" key="3">
    <source>
        <dbReference type="SAM" id="MobiDB-lite"/>
    </source>
</evidence>
<evidence type="ECO:0000313" key="4">
    <source>
        <dbReference type="EMBL" id="CAH0380736.1"/>
    </source>
</evidence>
<dbReference type="PANTHER" id="PTHR46229:SF2">
    <property type="entry name" value="BOLA-LIKE PROTEIN 1"/>
    <property type="match status" value="1"/>
</dbReference>
<dbReference type="PANTHER" id="PTHR46229">
    <property type="entry name" value="BOLA TRANSCRIPTION REGULATOR"/>
    <property type="match status" value="1"/>
</dbReference>